<comment type="caution">
    <text evidence="3">The sequence shown here is derived from an EMBL/GenBank/DDBJ whole genome shotgun (WGS) entry which is preliminary data.</text>
</comment>
<dbReference type="Pfam" id="PF01476">
    <property type="entry name" value="LysM"/>
    <property type="match status" value="1"/>
</dbReference>
<feature type="region of interest" description="Disordered" evidence="1">
    <location>
        <begin position="238"/>
        <end position="269"/>
    </location>
</feature>
<dbReference type="InterPro" id="IPR036779">
    <property type="entry name" value="LysM_dom_sf"/>
</dbReference>
<feature type="compositionally biased region" description="Basic and acidic residues" evidence="1">
    <location>
        <begin position="254"/>
        <end position="269"/>
    </location>
</feature>
<name>A0ABS2C6T9_9PSED</name>
<evidence type="ECO:0000259" key="2">
    <source>
        <dbReference type="PROSITE" id="PS51782"/>
    </source>
</evidence>
<dbReference type="Proteomes" id="UP000745663">
    <property type="component" value="Unassembled WGS sequence"/>
</dbReference>
<evidence type="ECO:0000313" key="3">
    <source>
        <dbReference type="EMBL" id="MBM5461591.1"/>
    </source>
</evidence>
<dbReference type="PROSITE" id="PS51782">
    <property type="entry name" value="LYSM"/>
    <property type="match status" value="1"/>
</dbReference>
<organism evidence="3 4">
    <name type="scientific">Pseudomonas arcuscaelestis</name>
    <dbReference type="NCBI Taxonomy" id="2710591"/>
    <lineage>
        <taxon>Bacteria</taxon>
        <taxon>Pseudomonadati</taxon>
        <taxon>Pseudomonadota</taxon>
        <taxon>Gammaproteobacteria</taxon>
        <taxon>Pseudomonadales</taxon>
        <taxon>Pseudomonadaceae</taxon>
        <taxon>Pseudomonas</taxon>
    </lineage>
</organism>
<dbReference type="SUPFAM" id="SSF54106">
    <property type="entry name" value="LysM domain"/>
    <property type="match status" value="1"/>
</dbReference>
<evidence type="ECO:0000313" key="4">
    <source>
        <dbReference type="Proteomes" id="UP000745663"/>
    </source>
</evidence>
<protein>
    <submittedName>
        <fullName evidence="3">LysM peptidoglycan-binding domain-containing protein</fullName>
    </submittedName>
</protein>
<dbReference type="RefSeq" id="WP_203585819.1">
    <property type="nucleotide sequence ID" value="NZ_JACOPV010000040.1"/>
</dbReference>
<dbReference type="Gene3D" id="3.10.350.10">
    <property type="entry name" value="LysM domain"/>
    <property type="match status" value="1"/>
</dbReference>
<reference evidence="3 4" key="1">
    <citation type="submission" date="2020-08" db="EMBL/GenBank/DDBJ databases">
        <title>Description of novel Pseudomonas species.</title>
        <authorList>
            <person name="Duman M."/>
            <person name="Mulet M."/>
            <person name="Altun S."/>
            <person name="Saticioglu I.B."/>
            <person name="Lalucat J."/>
            <person name="Garcia-Valdes E."/>
        </authorList>
    </citation>
    <scope>NUCLEOTIDE SEQUENCE [LARGE SCALE GENOMIC DNA]</scope>
    <source>
        <strain evidence="3 4">P66</strain>
    </source>
</reference>
<sequence>MNSTYTVKNGDTLGAIAHKHDTTVADLQALNPSISDPNYIKPGWQLKLPGAPATVELPPPMHAHNTSSITVQGQPQCDEELVDVAHITGERDFFVLTEKQSKALKLEIDRVQTLMDALHQNLAEALPITQCKLPQDPHAYCTCTRCVKDAWALKAQGAGLLMRQDRPPQASPAPLTTDKDLQGQLATLQQARDWYQRYSPSLVGATRLENNWQALQAKKVKQLDEEIAQLRGQLAAQIQAEPEDSSSNANGAAPDRKYGRGRVVESERGKKATTGVSVVEIILFSDPSRRHFISIPYRETTTWNVRVSTQVMAGKPFSKQLAKDLITDIKEAVDSGRKAGPLGNLEFKLSSWGSAEDNLLNALHKELSWTSNQSDASRYAVTAEAHALRFAASASAGVNSWDPKEGNIDVGVKGSAAFSLAEGSASLVRYFPSQGGYVASMSYRNALGQEVLHPMGVFRMSGKLELSCFVGATVQGEAGVNVQYKPTETSAGATALLGTPTMEVGTGGNIGVKADAFAGAQAGGALTGALEWVEPEKQGVGNIVIGQANASSSWVSLAEVKAEGNVAFGVGASGEFGVSIANDRLAINCKASVVFGPGAGGGFASVMDIEHVGKLALMFCDALAEMNYRFLLGVTEGGRPQGASATVS</sequence>
<proteinExistence type="predicted"/>
<evidence type="ECO:0000256" key="1">
    <source>
        <dbReference type="SAM" id="MobiDB-lite"/>
    </source>
</evidence>
<dbReference type="CDD" id="cd00118">
    <property type="entry name" value="LysM"/>
    <property type="match status" value="1"/>
</dbReference>
<feature type="domain" description="LysM" evidence="2">
    <location>
        <begin position="3"/>
        <end position="48"/>
    </location>
</feature>
<dbReference type="SMART" id="SM00257">
    <property type="entry name" value="LysM"/>
    <property type="match status" value="1"/>
</dbReference>
<gene>
    <name evidence="3" type="ORF">H8F21_29000</name>
</gene>
<dbReference type="InterPro" id="IPR018392">
    <property type="entry name" value="LysM"/>
</dbReference>
<dbReference type="EMBL" id="JACOPV010000040">
    <property type="protein sequence ID" value="MBM5461591.1"/>
    <property type="molecule type" value="Genomic_DNA"/>
</dbReference>
<accession>A0ABS2C6T9</accession>
<keyword evidence="4" id="KW-1185">Reference proteome</keyword>